<evidence type="ECO:0000313" key="2">
    <source>
        <dbReference type="EMBL" id="OCI30905.1"/>
    </source>
</evidence>
<comment type="caution">
    <text evidence="1">The sequence shown here is derived from an EMBL/GenBank/DDBJ whole genome shotgun (WGS) entry which is preliminary data.</text>
</comment>
<dbReference type="RefSeq" id="WP_068625894.1">
    <property type="nucleotide sequence ID" value="NZ_LRIE01000075.1"/>
</dbReference>
<dbReference type="OrthoDB" id="3782589at2"/>
<keyword evidence="4" id="KW-1185">Reference proteome</keyword>
<dbReference type="PATRIC" id="fig|43678.3.peg.2466"/>
<dbReference type="Pfam" id="PF07617">
    <property type="entry name" value="DUF1579"/>
    <property type="match status" value="1"/>
</dbReference>
<protein>
    <recommendedName>
        <fullName evidence="5">DUF1579 domain-containing protein</fullName>
    </recommendedName>
</protein>
<evidence type="ECO:0000313" key="1">
    <source>
        <dbReference type="EMBL" id="KZM34987.1"/>
    </source>
</evidence>
<evidence type="ECO:0008006" key="5">
    <source>
        <dbReference type="Google" id="ProtNLM"/>
    </source>
</evidence>
<dbReference type="Proteomes" id="UP000093412">
    <property type="component" value="Unassembled WGS sequence"/>
</dbReference>
<organism evidence="1 3">
    <name type="scientific">Oerskovia enterophila</name>
    <dbReference type="NCBI Taxonomy" id="43678"/>
    <lineage>
        <taxon>Bacteria</taxon>
        <taxon>Bacillati</taxon>
        <taxon>Actinomycetota</taxon>
        <taxon>Actinomycetes</taxon>
        <taxon>Micrococcales</taxon>
        <taxon>Cellulomonadaceae</taxon>
        <taxon>Oerskovia</taxon>
    </lineage>
</organism>
<evidence type="ECO:0000313" key="3">
    <source>
        <dbReference type="Proteomes" id="UP000076447"/>
    </source>
</evidence>
<dbReference type="Proteomes" id="UP000076447">
    <property type="component" value="Unassembled WGS sequence"/>
</dbReference>
<reference evidence="1 3" key="1">
    <citation type="submission" date="2016-01" db="EMBL/GenBank/DDBJ databases">
        <title>Genome sequence of Oerskovia enterophila VJag, an agar and cellulose degrading bacterium.</title>
        <authorList>
            <person name="Poehlein A."/>
            <person name="Jag V."/>
            <person name="Bengelsdorf F."/>
            <person name="Duerre P."/>
            <person name="Daniel R."/>
        </authorList>
    </citation>
    <scope>NUCLEOTIDE SEQUENCE [LARGE SCALE GENOMIC DNA]</scope>
    <source>
        <strain evidence="1 3">VJag</strain>
    </source>
</reference>
<reference evidence="2 4" key="2">
    <citation type="submission" date="2016-06" db="EMBL/GenBank/DDBJ databases">
        <title>Genome sequence of Oerskovia enterophila DSM 43852.</title>
        <authorList>
            <person name="Poehlein A."/>
            <person name="Jag V."/>
            <person name="Bengelsdorf F.R."/>
            <person name="Daniel R."/>
            <person name="Duerre P."/>
        </authorList>
    </citation>
    <scope>NUCLEOTIDE SEQUENCE [LARGE SCALE GENOMIC DNA]</scope>
    <source>
        <strain evidence="2 4">DSM 43852</strain>
    </source>
</reference>
<dbReference type="EMBL" id="LRIE01000075">
    <property type="protein sequence ID" value="KZM34987.1"/>
    <property type="molecule type" value="Genomic_DNA"/>
</dbReference>
<evidence type="ECO:0000313" key="4">
    <source>
        <dbReference type="Proteomes" id="UP000093412"/>
    </source>
</evidence>
<dbReference type="EMBL" id="MAQA01000026">
    <property type="protein sequence ID" value="OCI30905.1"/>
    <property type="molecule type" value="Genomic_DNA"/>
</dbReference>
<gene>
    <name evidence="2" type="ORF">OERS_23590</name>
    <name evidence="1" type="ORF">OJAG_23600</name>
</gene>
<accession>A0A161XE56</accession>
<proteinExistence type="predicted"/>
<dbReference type="InterPro" id="IPR011473">
    <property type="entry name" value="DUF1579"/>
</dbReference>
<name>A0A161XE56_9CELL</name>
<sequence length="153" mass="16303">MRIVECLAPVLGQWQGVHRQRLLPTDAFVASDATASVTVTAREYVSLAYTWSDGDAPQEGLLLLSGGSGPEGVSAVWLDSWHSSPAWMLFAGTVGEDGVVRLTGSYAAPEGPDWGWQIFVAPVEGGGGRMTMLNLVPGEAPYEAVEAVYDHRV</sequence>
<dbReference type="AlphaFoldDB" id="A0A161XE56"/>